<accession>A0ABP8VWC1</accession>
<dbReference type="EMBL" id="BAABIM010000001">
    <property type="protein sequence ID" value="GAA4672273.1"/>
    <property type="molecule type" value="Genomic_DNA"/>
</dbReference>
<gene>
    <name evidence="1" type="ORF">GCM10023226_06310</name>
</gene>
<evidence type="ECO:0000313" key="1">
    <source>
        <dbReference type="EMBL" id="GAA4672273.1"/>
    </source>
</evidence>
<proteinExistence type="predicted"/>
<dbReference type="SUPFAM" id="SSF53756">
    <property type="entry name" value="UDP-Glycosyltransferase/glycogen phosphorylase"/>
    <property type="match status" value="1"/>
</dbReference>
<comment type="caution">
    <text evidence="1">The sequence shown here is derived from an EMBL/GenBank/DDBJ whole genome shotgun (WGS) entry which is preliminary data.</text>
</comment>
<keyword evidence="2" id="KW-1185">Reference proteome</keyword>
<evidence type="ECO:0008006" key="3">
    <source>
        <dbReference type="Google" id="ProtNLM"/>
    </source>
</evidence>
<dbReference type="RefSeq" id="WP_345262594.1">
    <property type="nucleotide sequence ID" value="NZ_BAABIM010000001.1"/>
</dbReference>
<sequence length="373" mass="41126">MTVTQRPPAPASTLLVASVPTGHVYVRHLADDRGDVVRRLPDPAPRGSSAGTAAATGAWWPPRVLDLDWVAGADVDLVHLHFGFDAVDPAHLERWVAALRRRGLPLVFTVHDLRNPHHADRSAHDRQLDVLVPAADALLTLTTGAAAEIERRWGVQPVVVPHPHVVPLATLAAREQKPAAREEDDRPFTVGVHLKSLRASMDPWRVLPVLVETVASLPHAVLRVDVHHDVMGATGPRHDAALTAWLREEERAGLLQLHVHDYFTDEQLWRYLAGLDLAVLPYRFGTHSGWLEACRDLGTTVAAPTCGYFTDQGPVLAYTADEHHLDAASLRAAVETAHRDRPRLGASLDERLQQRRELAARHTQVYRAVREGA</sequence>
<evidence type="ECO:0000313" key="2">
    <source>
        <dbReference type="Proteomes" id="UP001500621"/>
    </source>
</evidence>
<dbReference type="Proteomes" id="UP001500621">
    <property type="component" value="Unassembled WGS sequence"/>
</dbReference>
<organism evidence="1 2">
    <name type="scientific">Nocardioides nanhaiensis</name>
    <dbReference type="NCBI Taxonomy" id="1476871"/>
    <lineage>
        <taxon>Bacteria</taxon>
        <taxon>Bacillati</taxon>
        <taxon>Actinomycetota</taxon>
        <taxon>Actinomycetes</taxon>
        <taxon>Propionibacteriales</taxon>
        <taxon>Nocardioidaceae</taxon>
        <taxon>Nocardioides</taxon>
    </lineage>
</organism>
<dbReference type="Gene3D" id="3.40.50.2000">
    <property type="entry name" value="Glycogen Phosphorylase B"/>
    <property type="match status" value="1"/>
</dbReference>
<protein>
    <recommendedName>
        <fullName evidence="3">Glycosyltransferase family 1 protein</fullName>
    </recommendedName>
</protein>
<reference evidence="2" key="1">
    <citation type="journal article" date="2019" name="Int. J. Syst. Evol. Microbiol.">
        <title>The Global Catalogue of Microorganisms (GCM) 10K type strain sequencing project: providing services to taxonomists for standard genome sequencing and annotation.</title>
        <authorList>
            <consortium name="The Broad Institute Genomics Platform"/>
            <consortium name="The Broad Institute Genome Sequencing Center for Infectious Disease"/>
            <person name="Wu L."/>
            <person name="Ma J."/>
        </authorList>
    </citation>
    <scope>NUCLEOTIDE SEQUENCE [LARGE SCALE GENOMIC DNA]</scope>
    <source>
        <strain evidence="2">JCM 18127</strain>
    </source>
</reference>
<name>A0ABP8VWC1_9ACTN</name>